<dbReference type="CDD" id="cd21218">
    <property type="entry name" value="CH_PLS_FIM_rpt2"/>
    <property type="match status" value="1"/>
</dbReference>
<gene>
    <name evidence="5" type="ORF">M0811_04164</name>
</gene>
<evidence type="ECO:0000313" key="6">
    <source>
        <dbReference type="Proteomes" id="UP001149090"/>
    </source>
</evidence>
<evidence type="ECO:0000313" key="5">
    <source>
        <dbReference type="EMBL" id="KAJ5079851.1"/>
    </source>
</evidence>
<proteinExistence type="predicted"/>
<dbReference type="AlphaFoldDB" id="A0A9Q0LTU5"/>
<reference evidence="5" key="1">
    <citation type="submission" date="2022-10" db="EMBL/GenBank/DDBJ databases">
        <title>Novel sulphate-reducing endosymbionts in the free-living metamonad Anaeramoeba.</title>
        <authorList>
            <person name="Jerlstrom-Hultqvist J."/>
            <person name="Cepicka I."/>
            <person name="Gallot-Lavallee L."/>
            <person name="Salas-Leiva D."/>
            <person name="Curtis B.A."/>
            <person name="Zahonova K."/>
            <person name="Pipaliya S."/>
            <person name="Dacks J."/>
            <person name="Roger A.J."/>
        </authorList>
    </citation>
    <scope>NUCLEOTIDE SEQUENCE</scope>
    <source>
        <strain evidence="5">BMAN</strain>
    </source>
</reference>
<name>A0A9Q0LTU5_ANAIG</name>
<feature type="coiled-coil region" evidence="1">
    <location>
        <begin position="284"/>
        <end position="330"/>
    </location>
</feature>
<dbReference type="PROSITE" id="PS50003">
    <property type="entry name" value="PH_DOMAIN"/>
    <property type="match status" value="1"/>
</dbReference>
<evidence type="ECO:0000256" key="1">
    <source>
        <dbReference type="SAM" id="Coils"/>
    </source>
</evidence>
<feature type="domain" description="Calponin-homology (CH)" evidence="4">
    <location>
        <begin position="33"/>
        <end position="137"/>
    </location>
</feature>
<dbReference type="Gene3D" id="2.30.29.30">
    <property type="entry name" value="Pleckstrin-homology domain (PH domain)/Phosphotyrosine-binding domain (PTB)"/>
    <property type="match status" value="1"/>
</dbReference>
<dbReference type="InterPro" id="IPR011993">
    <property type="entry name" value="PH-like_dom_sf"/>
</dbReference>
<organism evidence="5 6">
    <name type="scientific">Anaeramoeba ignava</name>
    <name type="common">Anaerobic marine amoeba</name>
    <dbReference type="NCBI Taxonomy" id="1746090"/>
    <lineage>
        <taxon>Eukaryota</taxon>
        <taxon>Metamonada</taxon>
        <taxon>Anaeramoebidae</taxon>
        <taxon>Anaeramoeba</taxon>
    </lineage>
</organism>
<dbReference type="SUPFAM" id="SSF47576">
    <property type="entry name" value="Calponin-homology domain, CH-domain"/>
    <property type="match status" value="1"/>
</dbReference>
<dbReference type="PROSITE" id="PS50021">
    <property type="entry name" value="CH"/>
    <property type="match status" value="1"/>
</dbReference>
<feature type="compositionally biased region" description="Basic residues" evidence="2">
    <location>
        <begin position="211"/>
        <end position="220"/>
    </location>
</feature>
<dbReference type="Pfam" id="PF00307">
    <property type="entry name" value="CH"/>
    <property type="match status" value="1"/>
</dbReference>
<evidence type="ECO:0000259" key="4">
    <source>
        <dbReference type="PROSITE" id="PS50021"/>
    </source>
</evidence>
<sequence>MSSNLSLEARALLYRVRYHPSAQLFSSKEDKNLSPKQVLINWVNFHLTKSLNRKIENFGSDLHDSICLSYLLKETLQGNANFLEVLQLKEIKERANKLIELISQTTYSRFICTPDDIVNGNEDEIIKFICNIFLWSSNSQLSSKDKELPNNIQDLIQKAKSRKKQNPKNEDSKNQISTVIDRFKEQKNQPKNTKQLKNENQSKNTKENSVPKRKSKKKPNLKIETETQKTGYISQLLEKMNMKFPRTNPVSPKSANLEIHKFRNAFMFPKTQKITKKKPVSNQIQQVYEKIKNEEKIIVDLEKKTEELESQIEKEKKEKKNKKKKKVKNQTFYKQNLLETPKFAVLDNIQMLVSFEKDHNQLFEEMQKFIQNGNETIKKFSNMLQFSEKYSDLQNVDLHFGFINSEKDENFRPSKLSLQLIHTIQYILLHYEMSLISKNDVTDFYQEIELQINNIPNFNFEDLWKKIFIVIIEENELKSENDENILRAIHIAFVIYNFLVIFFSELSSQILANQNVMKLLSSKLDSLKLHKLIFKKFLNLVHQDFMVSQIIDFINDFMKNLFIPNLEETVKSIFENAKKYALEKMMENPINTITETLDNKKEIKQQIISSNFFEKIINCQKSEEFSMNNFDKISNSFDNTEYFESPIFIYSLFLDNIKNTKRNKQKKISLKFFSEIQTMFRGFENDFLSESGSFRAKDFLEKICLKRKEIEFLKNSVEEFNNKYLPIEKKVELVYQAYSNIEQNEENQLEFSEIQKIIAKKRIKKQGYLYFGKGENNQNFQKRFVQIQGDYLFIFEKEPSLLPTKTEPIDFVYLKKIIQIDFQSRYSDKISIFSIILQKSIDEVDLYHFICEKNEFEDWVRQLEND</sequence>
<dbReference type="InterPro" id="IPR001715">
    <property type="entry name" value="CH_dom"/>
</dbReference>
<feature type="compositionally biased region" description="Polar residues" evidence="2">
    <location>
        <begin position="189"/>
        <end position="203"/>
    </location>
</feature>
<dbReference type="InterPro" id="IPR036872">
    <property type="entry name" value="CH_dom_sf"/>
</dbReference>
<protein>
    <submittedName>
        <fullName evidence="5">Myb-like protein x</fullName>
    </submittedName>
</protein>
<keyword evidence="6" id="KW-1185">Reference proteome</keyword>
<evidence type="ECO:0000259" key="3">
    <source>
        <dbReference type="PROSITE" id="PS50003"/>
    </source>
</evidence>
<feature type="domain" description="PH" evidence="3">
    <location>
        <begin position="762"/>
        <end position="866"/>
    </location>
</feature>
<evidence type="ECO:0000256" key="2">
    <source>
        <dbReference type="SAM" id="MobiDB-lite"/>
    </source>
</evidence>
<dbReference type="EMBL" id="JAPDFW010000022">
    <property type="protein sequence ID" value="KAJ5079851.1"/>
    <property type="molecule type" value="Genomic_DNA"/>
</dbReference>
<accession>A0A9Q0LTU5</accession>
<keyword evidence="1" id="KW-0175">Coiled coil</keyword>
<feature type="region of interest" description="Disordered" evidence="2">
    <location>
        <begin position="159"/>
        <end position="227"/>
    </location>
</feature>
<dbReference type="Gene3D" id="1.10.418.10">
    <property type="entry name" value="Calponin-like domain"/>
    <property type="match status" value="1"/>
</dbReference>
<dbReference type="SMART" id="SM00033">
    <property type="entry name" value="CH"/>
    <property type="match status" value="1"/>
</dbReference>
<dbReference type="SUPFAM" id="SSF50729">
    <property type="entry name" value="PH domain-like"/>
    <property type="match status" value="1"/>
</dbReference>
<comment type="caution">
    <text evidence="5">The sequence shown here is derived from an EMBL/GenBank/DDBJ whole genome shotgun (WGS) entry which is preliminary data.</text>
</comment>
<dbReference type="Proteomes" id="UP001149090">
    <property type="component" value="Unassembled WGS sequence"/>
</dbReference>
<dbReference type="InterPro" id="IPR001849">
    <property type="entry name" value="PH_domain"/>
</dbReference>